<keyword evidence="3" id="KW-0597">Phosphoprotein</keyword>
<dbReference type="EMBL" id="JAGETZ010000015">
    <property type="protein sequence ID" value="MBO2012240.1"/>
    <property type="molecule type" value="Genomic_DNA"/>
</dbReference>
<feature type="coiled-coil region" evidence="8">
    <location>
        <begin position="517"/>
        <end position="544"/>
    </location>
</feature>
<evidence type="ECO:0000256" key="3">
    <source>
        <dbReference type="ARBA" id="ARBA00022553"/>
    </source>
</evidence>
<evidence type="ECO:0000313" key="11">
    <source>
        <dbReference type="EMBL" id="MBO2012240.1"/>
    </source>
</evidence>
<keyword evidence="7" id="KW-0067">ATP-binding</keyword>
<feature type="chain" id="PRO_5047211817" description="histidine kinase" evidence="9">
    <location>
        <begin position="19"/>
        <end position="756"/>
    </location>
</feature>
<evidence type="ECO:0000256" key="9">
    <source>
        <dbReference type="SAM" id="SignalP"/>
    </source>
</evidence>
<evidence type="ECO:0000256" key="6">
    <source>
        <dbReference type="ARBA" id="ARBA00022777"/>
    </source>
</evidence>
<evidence type="ECO:0000256" key="8">
    <source>
        <dbReference type="SAM" id="Coils"/>
    </source>
</evidence>
<evidence type="ECO:0000256" key="7">
    <source>
        <dbReference type="ARBA" id="ARBA00022840"/>
    </source>
</evidence>
<organism evidence="11 12">
    <name type="scientific">Hymenobacter negativus</name>
    <dbReference type="NCBI Taxonomy" id="2795026"/>
    <lineage>
        <taxon>Bacteria</taxon>
        <taxon>Pseudomonadati</taxon>
        <taxon>Bacteroidota</taxon>
        <taxon>Cytophagia</taxon>
        <taxon>Cytophagales</taxon>
        <taxon>Hymenobacteraceae</taxon>
        <taxon>Hymenobacter</taxon>
    </lineage>
</organism>
<evidence type="ECO:0000313" key="12">
    <source>
        <dbReference type="Proteomes" id="UP000664369"/>
    </source>
</evidence>
<dbReference type="InterPro" id="IPR036890">
    <property type="entry name" value="HATPase_C_sf"/>
</dbReference>
<keyword evidence="4" id="KW-0808">Transferase</keyword>
<evidence type="ECO:0000256" key="1">
    <source>
        <dbReference type="ARBA" id="ARBA00000085"/>
    </source>
</evidence>
<dbReference type="Proteomes" id="UP000664369">
    <property type="component" value="Unassembled WGS sequence"/>
</dbReference>
<keyword evidence="8" id="KW-0175">Coiled coil</keyword>
<dbReference type="Gene3D" id="3.30.450.20">
    <property type="entry name" value="PAS domain"/>
    <property type="match status" value="1"/>
</dbReference>
<keyword evidence="12" id="KW-1185">Reference proteome</keyword>
<protein>
    <recommendedName>
        <fullName evidence="2">histidine kinase</fullName>
        <ecNumber evidence="2">2.7.13.3</ecNumber>
    </recommendedName>
</protein>
<dbReference type="GO" id="GO:0016301">
    <property type="term" value="F:kinase activity"/>
    <property type="evidence" value="ECO:0007669"/>
    <property type="project" value="UniProtKB-KW"/>
</dbReference>
<feature type="domain" description="Histidine kinase/HSP90-like ATPase" evidence="10">
    <location>
        <begin position="653"/>
        <end position="751"/>
    </location>
</feature>
<dbReference type="Pfam" id="PF02518">
    <property type="entry name" value="HATPase_c"/>
    <property type="match status" value="1"/>
</dbReference>
<gene>
    <name evidence="11" type="ORF">J4E00_24450</name>
</gene>
<keyword evidence="5" id="KW-0547">Nucleotide-binding</keyword>
<dbReference type="Pfam" id="PF07568">
    <property type="entry name" value="HisKA_2"/>
    <property type="match status" value="1"/>
</dbReference>
<sequence>MPRALLILLLLLTSGVLAAEPLYPALSAAAAHRLRQELWQTPPSKKRVALLLALSQDLIAKYQRLGTPLDSALIYRQQAQTLSQQLRDVEGQIRSSYTLGNFWLGLGKTAEGKKLLLQGLTSSTQFHYARLEADGWYYLSETYTLSATDFPKRIASLERAMALYQTLNDGERAAYTLKTIADLHLQQGKDGLARAELLQVLARYHAIGYRRLHYTYDLLSVTSGNLGDYKEAFRYGQAAIESALASRDTTDLNLFYCRMGSLYRVLNQFPDALSYYNNVLLRAEKARDASSVNDALILITEVLIAQHQPQRALSLAQEKLRQYPLKDPFRIDSLNLLARGYLANHQLGPAELCNSQLINALESNRKLISRRGLLLTAFMRAANIALINRQYDKARICLGKAAAQKGETYSSTTERMLLLLFKVDSSQGNYVAAIRHQQRYQQLRDSVFNEKRSKQLAGLQVLYDMKEKEHAMALLTKQNQVQQANLRQREWQRNTSLAGVFMLAVVLGLGYNRYRLKQRSNRLLESQRQEIAAQNQTLEKVLTEKSGLLEEKEWMLKEIHHRVKNNLQIIGSLLRSQSIYMQDGEARAAVRESRNRVHSMALIHQKLYQSNRLAGVPMAAYIQEIVDHLLASFNCQESVQTHLAVAPLEMDVTLAVPLGLILNEAITNALKYAFPAGQAGNLYVGLEAPQAHCYQLTVRDDGVGFAPEFEPTQSRTLGLSLIQGLSKQIGGRLLVEGTSGVHIRLEFDQTELVAHA</sequence>
<dbReference type="SMART" id="SM00387">
    <property type="entry name" value="HATPase_c"/>
    <property type="match status" value="1"/>
</dbReference>
<dbReference type="InterPro" id="IPR011990">
    <property type="entry name" value="TPR-like_helical_dom_sf"/>
</dbReference>
<dbReference type="Gene3D" id="1.25.40.10">
    <property type="entry name" value="Tetratricopeptide repeat domain"/>
    <property type="match status" value="2"/>
</dbReference>
<dbReference type="PANTHER" id="PTHR41523:SF8">
    <property type="entry name" value="ETHYLENE RESPONSE SENSOR PROTEIN"/>
    <property type="match status" value="1"/>
</dbReference>
<evidence type="ECO:0000256" key="5">
    <source>
        <dbReference type="ARBA" id="ARBA00022741"/>
    </source>
</evidence>
<dbReference type="RefSeq" id="WP_208178005.1">
    <property type="nucleotide sequence ID" value="NZ_JAGETZ010000015.1"/>
</dbReference>
<name>A0ABS3QLT7_9BACT</name>
<dbReference type="SUPFAM" id="SSF48452">
    <property type="entry name" value="TPR-like"/>
    <property type="match status" value="2"/>
</dbReference>
<evidence type="ECO:0000256" key="4">
    <source>
        <dbReference type="ARBA" id="ARBA00022679"/>
    </source>
</evidence>
<dbReference type="InterPro" id="IPR011495">
    <property type="entry name" value="Sig_transdc_His_kin_sub2_dim/P"/>
</dbReference>
<accession>A0ABS3QLT7</accession>
<dbReference type="InterPro" id="IPR003594">
    <property type="entry name" value="HATPase_dom"/>
</dbReference>
<feature type="signal peptide" evidence="9">
    <location>
        <begin position="1"/>
        <end position="18"/>
    </location>
</feature>
<reference evidence="11 12" key="1">
    <citation type="submission" date="2021-03" db="EMBL/GenBank/DDBJ databases">
        <authorList>
            <person name="Kim M.K."/>
        </authorList>
    </citation>
    <scope>NUCLEOTIDE SEQUENCE [LARGE SCALE GENOMIC DNA]</scope>
    <source>
        <strain evidence="11 12">BT442</strain>
    </source>
</reference>
<comment type="catalytic activity">
    <reaction evidence="1">
        <text>ATP + protein L-histidine = ADP + protein N-phospho-L-histidine.</text>
        <dbReference type="EC" id="2.7.13.3"/>
    </reaction>
</comment>
<evidence type="ECO:0000259" key="10">
    <source>
        <dbReference type="SMART" id="SM00387"/>
    </source>
</evidence>
<dbReference type="Gene3D" id="3.30.565.10">
    <property type="entry name" value="Histidine kinase-like ATPase, C-terminal domain"/>
    <property type="match status" value="1"/>
</dbReference>
<comment type="caution">
    <text evidence="11">The sequence shown here is derived from an EMBL/GenBank/DDBJ whole genome shotgun (WGS) entry which is preliminary data.</text>
</comment>
<dbReference type="SUPFAM" id="SSF55874">
    <property type="entry name" value="ATPase domain of HSP90 chaperone/DNA topoisomerase II/histidine kinase"/>
    <property type="match status" value="1"/>
</dbReference>
<keyword evidence="6 11" id="KW-0418">Kinase</keyword>
<keyword evidence="9" id="KW-0732">Signal</keyword>
<proteinExistence type="predicted"/>
<dbReference type="EC" id="2.7.13.3" evidence="2"/>
<evidence type="ECO:0000256" key="2">
    <source>
        <dbReference type="ARBA" id="ARBA00012438"/>
    </source>
</evidence>
<dbReference type="PANTHER" id="PTHR41523">
    <property type="entry name" value="TWO-COMPONENT SYSTEM SENSOR PROTEIN"/>
    <property type="match status" value="1"/>
</dbReference>